<evidence type="ECO:0000256" key="1">
    <source>
        <dbReference type="ARBA" id="ARBA00022448"/>
    </source>
</evidence>
<protein>
    <submittedName>
        <fullName evidence="6">Sugar ABC transporter ATP-binding protein</fullName>
    </submittedName>
</protein>
<dbReference type="InterPro" id="IPR027417">
    <property type="entry name" value="P-loop_NTPase"/>
</dbReference>
<sequence>MGSEYRLQMKGITKQFPGVLALDGVDLEVKAGEVLAVIGENGAGKSTMMKILSGALLNDHGEIYLDGELVPPEKNARERLDLGIAIIYQELNYLDEMTIAENLFMGELPVKGAFKTVDFKKLRKQAQELLNKFDLPYDPFTKVGTLTVAEKQMIEILRAVSKDVKVLVMDEPTSALSETEIEQLYAFIKDLASKGVSILYISHKLDEVFAVTDKIQVMRDGKRVGYLNTKDTTEEELVELMVGRELSDMYPKEEAQIGETVLEVKHLDCEIAHDVSFKVRKGEILGLFGLLGSGRTEAVEGILGKKEMTAGEIYIEGKQVTIKNMIEAKKYGLAYVPASRKDEGLILIQTVRANTSVTVLDQLGAIIDKKKETELIDDWIKKLRIKTPSPDVPVDSLSGGNQQKVVLAKWLAASPKVLIVNEPTRGIDVGAKVEIYKLLEELCQEGIAVIMISSELPETVGIADRILIFKEGEIKGEFDRKDFTQKQILQIAVGGEQ</sequence>
<dbReference type="InterPro" id="IPR003439">
    <property type="entry name" value="ABC_transporter-like_ATP-bd"/>
</dbReference>
<organism evidence="6 7">
    <name type="scientific">Christensenella tenuis</name>
    <dbReference type="NCBI Taxonomy" id="2763033"/>
    <lineage>
        <taxon>Bacteria</taxon>
        <taxon>Bacillati</taxon>
        <taxon>Bacillota</taxon>
        <taxon>Clostridia</taxon>
        <taxon>Christensenellales</taxon>
        <taxon>Christensenellaceae</taxon>
        <taxon>Christensenella</taxon>
    </lineage>
</organism>
<dbReference type="PROSITE" id="PS50893">
    <property type="entry name" value="ABC_TRANSPORTER_2"/>
    <property type="match status" value="2"/>
</dbReference>
<proteinExistence type="predicted"/>
<keyword evidence="3" id="KW-0547">Nucleotide-binding</keyword>
<dbReference type="Pfam" id="PF00005">
    <property type="entry name" value="ABC_tran"/>
    <property type="match status" value="2"/>
</dbReference>
<keyword evidence="7" id="KW-1185">Reference proteome</keyword>
<dbReference type="Proteomes" id="UP000606889">
    <property type="component" value="Unassembled WGS sequence"/>
</dbReference>
<gene>
    <name evidence="6" type="ORF">H8S18_04545</name>
</gene>
<dbReference type="CDD" id="cd03215">
    <property type="entry name" value="ABC_Carb_Monos_II"/>
    <property type="match status" value="1"/>
</dbReference>
<evidence type="ECO:0000313" key="6">
    <source>
        <dbReference type="EMBL" id="MBC5647596.1"/>
    </source>
</evidence>
<comment type="caution">
    <text evidence="6">The sequence shown here is derived from an EMBL/GenBank/DDBJ whole genome shotgun (WGS) entry which is preliminary data.</text>
</comment>
<dbReference type="GO" id="GO:0005524">
    <property type="term" value="F:ATP binding"/>
    <property type="evidence" value="ECO:0007669"/>
    <property type="project" value="UniProtKB-KW"/>
</dbReference>
<dbReference type="InterPro" id="IPR017871">
    <property type="entry name" value="ABC_transporter-like_CS"/>
</dbReference>
<keyword evidence="2" id="KW-0677">Repeat</keyword>
<dbReference type="SUPFAM" id="SSF52540">
    <property type="entry name" value="P-loop containing nucleoside triphosphate hydrolases"/>
    <property type="match status" value="2"/>
</dbReference>
<dbReference type="InterPro" id="IPR050107">
    <property type="entry name" value="ABC_carbohydrate_import_ATPase"/>
</dbReference>
<name>A0ABR7ECX0_9FIRM</name>
<evidence type="ECO:0000256" key="2">
    <source>
        <dbReference type="ARBA" id="ARBA00022737"/>
    </source>
</evidence>
<dbReference type="Gene3D" id="3.40.50.300">
    <property type="entry name" value="P-loop containing nucleotide triphosphate hydrolases"/>
    <property type="match status" value="2"/>
</dbReference>
<dbReference type="SMART" id="SM00382">
    <property type="entry name" value="AAA"/>
    <property type="match status" value="2"/>
</dbReference>
<dbReference type="CDD" id="cd03216">
    <property type="entry name" value="ABC_Carb_Monos_I"/>
    <property type="match status" value="1"/>
</dbReference>
<dbReference type="PANTHER" id="PTHR43790:SF9">
    <property type="entry name" value="GALACTOFURANOSE TRANSPORTER ATP-BINDING PROTEIN YTFR"/>
    <property type="match status" value="1"/>
</dbReference>
<feature type="domain" description="ABC transporter" evidence="5">
    <location>
        <begin position="244"/>
        <end position="496"/>
    </location>
</feature>
<keyword evidence="1" id="KW-0813">Transport</keyword>
<evidence type="ECO:0000256" key="4">
    <source>
        <dbReference type="ARBA" id="ARBA00022840"/>
    </source>
</evidence>
<dbReference type="EMBL" id="JACOON010000002">
    <property type="protein sequence ID" value="MBC5647596.1"/>
    <property type="molecule type" value="Genomic_DNA"/>
</dbReference>
<keyword evidence="4 6" id="KW-0067">ATP-binding</keyword>
<evidence type="ECO:0000256" key="3">
    <source>
        <dbReference type="ARBA" id="ARBA00022741"/>
    </source>
</evidence>
<evidence type="ECO:0000313" key="7">
    <source>
        <dbReference type="Proteomes" id="UP000606889"/>
    </source>
</evidence>
<feature type="domain" description="ABC transporter" evidence="5">
    <location>
        <begin position="7"/>
        <end position="245"/>
    </location>
</feature>
<dbReference type="PANTHER" id="PTHR43790">
    <property type="entry name" value="CARBOHYDRATE TRANSPORT ATP-BINDING PROTEIN MG119-RELATED"/>
    <property type="match status" value="1"/>
</dbReference>
<accession>A0ABR7ECX0</accession>
<dbReference type="InterPro" id="IPR003593">
    <property type="entry name" value="AAA+_ATPase"/>
</dbReference>
<dbReference type="PROSITE" id="PS00211">
    <property type="entry name" value="ABC_TRANSPORTER_1"/>
    <property type="match status" value="1"/>
</dbReference>
<dbReference type="RefSeq" id="WP_186857116.1">
    <property type="nucleotide sequence ID" value="NZ_JACOON010000002.1"/>
</dbReference>
<reference evidence="6 7" key="1">
    <citation type="submission" date="2020-08" db="EMBL/GenBank/DDBJ databases">
        <title>Genome public.</title>
        <authorList>
            <person name="Liu C."/>
            <person name="Sun Q."/>
        </authorList>
    </citation>
    <scope>NUCLEOTIDE SEQUENCE [LARGE SCALE GENOMIC DNA]</scope>
    <source>
        <strain evidence="6 7">NSJ-35</strain>
    </source>
</reference>
<evidence type="ECO:0000259" key="5">
    <source>
        <dbReference type="PROSITE" id="PS50893"/>
    </source>
</evidence>